<gene>
    <name evidence="1" type="ORF">GSI_11785</name>
</gene>
<dbReference type="Proteomes" id="UP000230002">
    <property type="component" value="Unassembled WGS sequence"/>
</dbReference>
<reference evidence="1 2" key="1">
    <citation type="journal article" date="2015" name="Sci. Rep.">
        <title>Chromosome-level genome map provides insights into diverse defense mechanisms in the medicinal fungus Ganoderma sinense.</title>
        <authorList>
            <person name="Zhu Y."/>
            <person name="Xu J."/>
            <person name="Sun C."/>
            <person name="Zhou S."/>
            <person name="Xu H."/>
            <person name="Nelson D.R."/>
            <person name="Qian J."/>
            <person name="Song J."/>
            <person name="Luo H."/>
            <person name="Xiang L."/>
            <person name="Li Y."/>
            <person name="Xu Z."/>
            <person name="Ji A."/>
            <person name="Wang L."/>
            <person name="Lu S."/>
            <person name="Hayward A."/>
            <person name="Sun W."/>
            <person name="Li X."/>
            <person name="Schwartz D.C."/>
            <person name="Wang Y."/>
            <person name="Chen S."/>
        </authorList>
    </citation>
    <scope>NUCLEOTIDE SEQUENCE [LARGE SCALE GENOMIC DNA]</scope>
    <source>
        <strain evidence="1 2">ZZ0214-1</strain>
    </source>
</reference>
<protein>
    <recommendedName>
        <fullName evidence="3">F-box domain-containing protein</fullName>
    </recommendedName>
</protein>
<dbReference type="OrthoDB" id="2737054at2759"/>
<name>A0A2G8RWY7_9APHY</name>
<organism evidence="1 2">
    <name type="scientific">Ganoderma sinense ZZ0214-1</name>
    <dbReference type="NCBI Taxonomy" id="1077348"/>
    <lineage>
        <taxon>Eukaryota</taxon>
        <taxon>Fungi</taxon>
        <taxon>Dikarya</taxon>
        <taxon>Basidiomycota</taxon>
        <taxon>Agaricomycotina</taxon>
        <taxon>Agaricomycetes</taxon>
        <taxon>Polyporales</taxon>
        <taxon>Polyporaceae</taxon>
        <taxon>Ganoderma</taxon>
    </lineage>
</organism>
<proteinExistence type="predicted"/>
<evidence type="ECO:0000313" key="2">
    <source>
        <dbReference type="Proteomes" id="UP000230002"/>
    </source>
</evidence>
<dbReference type="AlphaFoldDB" id="A0A2G8RWY7"/>
<sequence length="379" mass="41985">MADTASLLDKLLDSCPFLEKIDFDPGSEPNTALSLTQELARFPRLRQVNVSSCWGLEAFRVLATKPSLHRLGIPTIIGPWNGPSEVVSVRDLRELSVGGDAPSLSCLFSLARFYALKSANIYLDSADAEMSLTVTDITGLLALFYNAVSTSGLESFEFAPWPHRYEAPFDVKPPLRELVAPILPIRSLRSFTLTSKYPVASLDDTDIEALTNAWPGLQHFSAGRGPFTSGSSVSFHALHHLHKRCKGLFELSLPRICWPTIGIDVIPTPLDNGSPTHPLQELSLPPQVVRKTDLPLPGSGAELSDEGAEAMACYLFALFPRLDLDRCKRVWDESRPREMRFGTNSATRRALGPKDLHCDDRWWRVTGHMYSLCRARDGL</sequence>
<dbReference type="EMBL" id="AYKW01000045">
    <property type="protein sequence ID" value="PIL26031.1"/>
    <property type="molecule type" value="Genomic_DNA"/>
</dbReference>
<evidence type="ECO:0000313" key="1">
    <source>
        <dbReference type="EMBL" id="PIL26031.1"/>
    </source>
</evidence>
<dbReference type="InterPro" id="IPR032675">
    <property type="entry name" value="LRR_dom_sf"/>
</dbReference>
<accession>A0A2G8RWY7</accession>
<dbReference type="Gene3D" id="3.80.10.10">
    <property type="entry name" value="Ribonuclease Inhibitor"/>
    <property type="match status" value="1"/>
</dbReference>
<keyword evidence="2" id="KW-1185">Reference proteome</keyword>
<comment type="caution">
    <text evidence="1">The sequence shown here is derived from an EMBL/GenBank/DDBJ whole genome shotgun (WGS) entry which is preliminary data.</text>
</comment>
<evidence type="ECO:0008006" key="3">
    <source>
        <dbReference type="Google" id="ProtNLM"/>
    </source>
</evidence>